<dbReference type="PANTHER" id="PTHR14215:SF3">
    <property type="entry name" value="MITOCHONDRIAL FISSION REGULATOR 1-LIKE"/>
    <property type="match status" value="1"/>
</dbReference>
<dbReference type="EMBL" id="JANPWB010000006">
    <property type="protein sequence ID" value="KAJ1176470.1"/>
    <property type="molecule type" value="Genomic_DNA"/>
</dbReference>
<dbReference type="PANTHER" id="PTHR14215">
    <property type="entry name" value="PROTEIN OF UNKNOWN FUNCTION DUF729"/>
    <property type="match status" value="1"/>
</dbReference>
<protein>
    <recommendedName>
        <fullName evidence="7">Mitochondrial fission regulator</fullName>
    </recommendedName>
</protein>
<evidence type="ECO:0000256" key="1">
    <source>
        <dbReference type="ARBA" id="ARBA00004570"/>
    </source>
</evidence>
<organism evidence="8 9">
    <name type="scientific">Pleurodeles waltl</name>
    <name type="common">Iberian ribbed newt</name>
    <dbReference type="NCBI Taxonomy" id="8319"/>
    <lineage>
        <taxon>Eukaryota</taxon>
        <taxon>Metazoa</taxon>
        <taxon>Chordata</taxon>
        <taxon>Craniata</taxon>
        <taxon>Vertebrata</taxon>
        <taxon>Euteleostomi</taxon>
        <taxon>Amphibia</taxon>
        <taxon>Batrachia</taxon>
        <taxon>Caudata</taxon>
        <taxon>Salamandroidea</taxon>
        <taxon>Salamandridae</taxon>
        <taxon>Pleurodelinae</taxon>
        <taxon>Pleurodeles</taxon>
    </lineage>
</organism>
<proteinExistence type="inferred from homology"/>
<accession>A0AAV7TIM7</accession>
<keyword evidence="3" id="KW-1000">Mitochondrion outer membrane</keyword>
<evidence type="ECO:0000256" key="4">
    <source>
        <dbReference type="ARBA" id="ARBA00023128"/>
    </source>
</evidence>
<dbReference type="Proteomes" id="UP001066276">
    <property type="component" value="Chromosome 3_2"/>
</dbReference>
<comment type="function">
    <text evidence="7">Plays a role in mitochondrial aerobic respiration. Regulates mitochondrial organization and fission.</text>
</comment>
<name>A0AAV7TIM7_PLEWA</name>
<evidence type="ECO:0000256" key="2">
    <source>
        <dbReference type="ARBA" id="ARBA00005807"/>
    </source>
</evidence>
<keyword evidence="5" id="KW-0472">Membrane</keyword>
<keyword evidence="9" id="KW-1185">Reference proteome</keyword>
<comment type="similarity">
    <text evidence="2 7">Belongs to the MTFR1 family.</text>
</comment>
<dbReference type="GO" id="GO:0000266">
    <property type="term" value="P:mitochondrial fission"/>
    <property type="evidence" value="ECO:0007669"/>
    <property type="project" value="UniProtKB-UniRule"/>
</dbReference>
<dbReference type="InterPro" id="IPR007972">
    <property type="entry name" value="Mtfr1"/>
</dbReference>
<comment type="function">
    <text evidence="6">Mitochondrial protein required for adaptation of miochondrial dynamics to metabolic changes. Regulates mitochondrial morphology at steady state and mediates AMPK-dependent stress-induced mitochondrial fragmentation via the control of OPA1 levels.</text>
</comment>
<dbReference type="GO" id="GO:0005741">
    <property type="term" value="C:mitochondrial outer membrane"/>
    <property type="evidence" value="ECO:0007669"/>
    <property type="project" value="UniProtKB-SubCell"/>
</dbReference>
<reference evidence="8" key="1">
    <citation type="journal article" date="2022" name="bioRxiv">
        <title>Sequencing and chromosome-scale assembly of the giantPleurodeles waltlgenome.</title>
        <authorList>
            <person name="Brown T."/>
            <person name="Elewa A."/>
            <person name="Iarovenko S."/>
            <person name="Subramanian E."/>
            <person name="Araus A.J."/>
            <person name="Petzold A."/>
            <person name="Susuki M."/>
            <person name="Suzuki K.-i.T."/>
            <person name="Hayashi T."/>
            <person name="Toyoda A."/>
            <person name="Oliveira C."/>
            <person name="Osipova E."/>
            <person name="Leigh N.D."/>
            <person name="Simon A."/>
            <person name="Yun M.H."/>
        </authorList>
    </citation>
    <scope>NUCLEOTIDE SEQUENCE</scope>
    <source>
        <strain evidence="8">20211129_DDA</strain>
        <tissue evidence="8">Liver</tissue>
    </source>
</reference>
<evidence type="ECO:0000256" key="6">
    <source>
        <dbReference type="ARBA" id="ARBA00044937"/>
    </source>
</evidence>
<evidence type="ECO:0000256" key="5">
    <source>
        <dbReference type="ARBA" id="ARBA00023136"/>
    </source>
</evidence>
<dbReference type="Pfam" id="PF05308">
    <property type="entry name" value="Mito_fiss_reg"/>
    <property type="match status" value="1"/>
</dbReference>
<sequence>METDSTVPLWQNKPHGASRSVVRRIGSHLPLKPCHRASFEVLPDISELCAANAPMVPTLADIAWIAADEDETYARVRTDTRPLKYKWKPSALLVMHRNSSVPNLRLKEAKVNALKNPSLSRTTNLQDELSHIRSQIAKLVAGDRGTTSMMTDLVSERSDLSSLPCLGSPVHSSASFAISDISEEEELDCPDIPSVSMLLSSTSEFGCRGLNDAGTAADEEESVSMSKSNSFADMMGILQDIHRMKQSKDWCSRSRSSVQEEDPAGLISEVLRQKFLLKDVNATMKDINASQ</sequence>
<evidence type="ECO:0000313" key="8">
    <source>
        <dbReference type="EMBL" id="KAJ1176470.1"/>
    </source>
</evidence>
<gene>
    <name evidence="8" type="ORF">NDU88_001750</name>
</gene>
<evidence type="ECO:0000313" key="9">
    <source>
        <dbReference type="Proteomes" id="UP001066276"/>
    </source>
</evidence>
<comment type="subcellular location">
    <subcellularLocation>
        <location evidence="1">Mitochondrion outer membrane</location>
        <topology evidence="1">Peripheral membrane protein</topology>
        <orientation evidence="1">Cytoplasmic side</orientation>
    </subcellularLocation>
</comment>
<evidence type="ECO:0000256" key="3">
    <source>
        <dbReference type="ARBA" id="ARBA00022787"/>
    </source>
</evidence>
<dbReference type="AlphaFoldDB" id="A0AAV7TIM7"/>
<keyword evidence="4 7" id="KW-0496">Mitochondrion</keyword>
<comment type="caution">
    <text evidence="8">The sequence shown here is derived from an EMBL/GenBank/DDBJ whole genome shotgun (WGS) entry which is preliminary data.</text>
</comment>
<evidence type="ECO:0000256" key="7">
    <source>
        <dbReference type="RuleBase" id="RU369053"/>
    </source>
</evidence>
<dbReference type="GO" id="GO:0009060">
    <property type="term" value="P:aerobic respiration"/>
    <property type="evidence" value="ECO:0007669"/>
    <property type="project" value="UniProtKB-UniRule"/>
</dbReference>